<evidence type="ECO:0000313" key="2">
    <source>
        <dbReference type="EMBL" id="KKN27785.1"/>
    </source>
</evidence>
<dbReference type="AlphaFoldDB" id="A0A0F9P7E9"/>
<accession>A0A0F9P7E9</accession>
<proteinExistence type="predicted"/>
<dbReference type="EMBL" id="LAZR01002613">
    <property type="protein sequence ID" value="KKN27785.1"/>
    <property type="molecule type" value="Genomic_DNA"/>
</dbReference>
<keyword evidence="1" id="KW-1133">Transmembrane helix</keyword>
<protein>
    <submittedName>
        <fullName evidence="2">Uncharacterized protein</fullName>
    </submittedName>
</protein>
<keyword evidence="1" id="KW-0812">Transmembrane</keyword>
<evidence type="ECO:0000256" key="1">
    <source>
        <dbReference type="SAM" id="Phobius"/>
    </source>
</evidence>
<reference evidence="2" key="1">
    <citation type="journal article" date="2015" name="Nature">
        <title>Complex archaea that bridge the gap between prokaryotes and eukaryotes.</title>
        <authorList>
            <person name="Spang A."/>
            <person name="Saw J.H."/>
            <person name="Jorgensen S.L."/>
            <person name="Zaremba-Niedzwiedzka K."/>
            <person name="Martijn J."/>
            <person name="Lind A.E."/>
            <person name="van Eijk R."/>
            <person name="Schleper C."/>
            <person name="Guy L."/>
            <person name="Ettema T.J."/>
        </authorList>
    </citation>
    <scope>NUCLEOTIDE SEQUENCE</scope>
</reference>
<comment type="caution">
    <text evidence="2">The sequence shown here is derived from an EMBL/GenBank/DDBJ whole genome shotgun (WGS) entry which is preliminary data.</text>
</comment>
<organism evidence="2">
    <name type="scientific">marine sediment metagenome</name>
    <dbReference type="NCBI Taxonomy" id="412755"/>
    <lineage>
        <taxon>unclassified sequences</taxon>
        <taxon>metagenomes</taxon>
        <taxon>ecological metagenomes</taxon>
    </lineage>
</organism>
<feature type="transmembrane region" description="Helical" evidence="1">
    <location>
        <begin position="20"/>
        <end position="37"/>
    </location>
</feature>
<gene>
    <name evidence="2" type="ORF">LCGC14_0860890</name>
</gene>
<sequence length="183" mass="22182">MSVLVPQRHVKNRKDPKLNVILLFFIIIGISIYYANFNKKYKYQYRKKEQLRFFHRDQKSVHFQRGYGLCKEWVGETIKMLPDWIFEYRINTGETRGRIDDLDLASDIIYVTFDIAREQKYVRAYKRFIDIPNIRKIFKKMSKYLREHFIKGIVNVLDEGDNIEFLARILKVDELKIQDYLNS</sequence>
<keyword evidence="1" id="KW-0472">Membrane</keyword>
<name>A0A0F9P7E9_9ZZZZ</name>